<name>A0A7R7GPR0_9MYCO</name>
<reference evidence="3 4" key="1">
    <citation type="submission" date="2020-12" db="EMBL/GenBank/DDBJ databases">
        <title>Complete genome sequence of Mycobacterium heckeshornense JCM 15655T, closely related to a pathogenic non-tuberculous mycobacterial species Mycobacterium xenopi.</title>
        <authorList>
            <person name="Yoshida M."/>
            <person name="Fukano H."/>
            <person name="Asakura T."/>
            <person name="Suzuki M."/>
            <person name="Hoshino Y."/>
        </authorList>
    </citation>
    <scope>NUCLEOTIDE SEQUENCE [LARGE SCALE GENOMIC DNA]</scope>
    <source>
        <strain evidence="3 4">JCM 15655</strain>
    </source>
</reference>
<dbReference type="AlphaFoldDB" id="A0A7R7GPR0"/>
<protein>
    <recommendedName>
        <fullName evidence="5">Proline rich protein</fullName>
    </recommendedName>
</protein>
<feature type="compositionally biased region" description="Gly residues" evidence="1">
    <location>
        <begin position="85"/>
        <end position="108"/>
    </location>
</feature>
<keyword evidence="2" id="KW-1133">Transmembrane helix</keyword>
<evidence type="ECO:0000313" key="4">
    <source>
        <dbReference type="Proteomes" id="UP000595446"/>
    </source>
</evidence>
<gene>
    <name evidence="3" type="ORF">MHEC_02830</name>
</gene>
<sequence>MIRGMSETPDTPTTPTTAAATPSAGPVKPYWLFRLAAWVVIVAGILFIVTTIFFAGFRIAAHHGHHGCHHHRHPHAAMFHQGGPRHQGGPGAVLPGRPGGAGGAGPSAGPGQPPQSIAPSTAPAQP</sequence>
<feature type="region of interest" description="Disordered" evidence="1">
    <location>
        <begin position="1"/>
        <end position="22"/>
    </location>
</feature>
<feature type="compositionally biased region" description="Low complexity" evidence="1">
    <location>
        <begin position="8"/>
        <end position="22"/>
    </location>
</feature>
<evidence type="ECO:0000313" key="3">
    <source>
        <dbReference type="EMBL" id="BCO33850.1"/>
    </source>
</evidence>
<dbReference type="Proteomes" id="UP000595446">
    <property type="component" value="Chromosome"/>
</dbReference>
<keyword evidence="2" id="KW-0812">Transmembrane</keyword>
<evidence type="ECO:0000256" key="1">
    <source>
        <dbReference type="SAM" id="MobiDB-lite"/>
    </source>
</evidence>
<evidence type="ECO:0000256" key="2">
    <source>
        <dbReference type="SAM" id="Phobius"/>
    </source>
</evidence>
<keyword evidence="4" id="KW-1185">Reference proteome</keyword>
<dbReference type="EMBL" id="AP024237">
    <property type="protein sequence ID" value="BCO33850.1"/>
    <property type="molecule type" value="Genomic_DNA"/>
</dbReference>
<evidence type="ECO:0008006" key="5">
    <source>
        <dbReference type="Google" id="ProtNLM"/>
    </source>
</evidence>
<accession>A0A7R7GPR0</accession>
<keyword evidence="2" id="KW-0472">Membrane</keyword>
<feature type="compositionally biased region" description="Basic residues" evidence="1">
    <location>
        <begin position="65"/>
        <end position="75"/>
    </location>
</feature>
<feature type="compositionally biased region" description="Polar residues" evidence="1">
    <location>
        <begin position="115"/>
        <end position="126"/>
    </location>
</feature>
<feature type="transmembrane region" description="Helical" evidence="2">
    <location>
        <begin position="35"/>
        <end position="57"/>
    </location>
</feature>
<proteinExistence type="predicted"/>
<feature type="region of interest" description="Disordered" evidence="1">
    <location>
        <begin position="65"/>
        <end position="126"/>
    </location>
</feature>
<organism evidence="3 4">
    <name type="scientific">Mycobacterium heckeshornense</name>
    <dbReference type="NCBI Taxonomy" id="110505"/>
    <lineage>
        <taxon>Bacteria</taxon>
        <taxon>Bacillati</taxon>
        <taxon>Actinomycetota</taxon>
        <taxon>Actinomycetes</taxon>
        <taxon>Mycobacteriales</taxon>
        <taxon>Mycobacteriaceae</taxon>
        <taxon>Mycobacterium</taxon>
    </lineage>
</organism>